<sequence>MCRPDNGAEMVCQRVCTGGRANTRREQGKVSFAFFEVKDGSFPANLHIIVDTGVAHVSTIVQTGTCMFVEGLLKVPPESTKQKIGFAVRLI</sequence>
<evidence type="ECO:0000313" key="2">
    <source>
        <dbReference type="Proteomes" id="UP000309997"/>
    </source>
</evidence>
<keyword evidence="2" id="KW-1185">Reference proteome</keyword>
<reference evidence="1 2" key="1">
    <citation type="journal article" date="2024" name="Plant Biotechnol. J.">
        <title>Genome and CRISPR/Cas9 system of a widespread forest tree (Populus alba) in the world.</title>
        <authorList>
            <person name="Liu Y.J."/>
            <person name="Jiang P.F."/>
            <person name="Han X.M."/>
            <person name="Li X.Y."/>
            <person name="Wang H.M."/>
            <person name="Wang Y.J."/>
            <person name="Wang X.X."/>
            <person name="Zeng Q.Y."/>
        </authorList>
    </citation>
    <scope>NUCLEOTIDE SEQUENCE [LARGE SCALE GENOMIC DNA]</scope>
    <source>
        <strain evidence="2">cv. PAL-ZL1</strain>
    </source>
</reference>
<proteinExistence type="predicted"/>
<accession>A0ACC4BL04</accession>
<dbReference type="EMBL" id="RCHU02000010">
    <property type="protein sequence ID" value="KAL3578754.1"/>
    <property type="molecule type" value="Genomic_DNA"/>
</dbReference>
<gene>
    <name evidence="1" type="ORF">D5086_020258</name>
</gene>
<name>A0ACC4BL04_POPAL</name>
<evidence type="ECO:0000313" key="1">
    <source>
        <dbReference type="EMBL" id="KAL3578754.1"/>
    </source>
</evidence>
<protein>
    <submittedName>
        <fullName evidence="1">Uncharacterized protein</fullName>
    </submittedName>
</protein>
<comment type="caution">
    <text evidence="1">The sequence shown here is derived from an EMBL/GenBank/DDBJ whole genome shotgun (WGS) entry which is preliminary data.</text>
</comment>
<organism evidence="1 2">
    <name type="scientific">Populus alba</name>
    <name type="common">White poplar</name>
    <dbReference type="NCBI Taxonomy" id="43335"/>
    <lineage>
        <taxon>Eukaryota</taxon>
        <taxon>Viridiplantae</taxon>
        <taxon>Streptophyta</taxon>
        <taxon>Embryophyta</taxon>
        <taxon>Tracheophyta</taxon>
        <taxon>Spermatophyta</taxon>
        <taxon>Magnoliopsida</taxon>
        <taxon>eudicotyledons</taxon>
        <taxon>Gunneridae</taxon>
        <taxon>Pentapetalae</taxon>
        <taxon>rosids</taxon>
        <taxon>fabids</taxon>
        <taxon>Malpighiales</taxon>
        <taxon>Salicaceae</taxon>
        <taxon>Saliceae</taxon>
        <taxon>Populus</taxon>
    </lineage>
</organism>
<dbReference type="Proteomes" id="UP000309997">
    <property type="component" value="Unassembled WGS sequence"/>
</dbReference>